<dbReference type="InterPro" id="IPR013216">
    <property type="entry name" value="Methyltransf_11"/>
</dbReference>
<reference evidence="5 6" key="1">
    <citation type="journal article" date="2016" name="Proc. Natl. Acad. Sci. U.S.A.">
        <title>Comparative genomics of biotechnologically important yeasts.</title>
        <authorList>
            <person name="Riley R."/>
            <person name="Haridas S."/>
            <person name="Wolfe K.H."/>
            <person name="Lopes M.R."/>
            <person name="Hittinger C.T."/>
            <person name="Goeker M."/>
            <person name="Salamov A.A."/>
            <person name="Wisecaver J.H."/>
            <person name="Long T.M."/>
            <person name="Calvey C.H."/>
            <person name="Aerts A.L."/>
            <person name="Barry K.W."/>
            <person name="Choi C."/>
            <person name="Clum A."/>
            <person name="Coughlan A.Y."/>
            <person name="Deshpande S."/>
            <person name="Douglass A.P."/>
            <person name="Hanson S.J."/>
            <person name="Klenk H.-P."/>
            <person name="LaButti K.M."/>
            <person name="Lapidus A."/>
            <person name="Lindquist E.A."/>
            <person name="Lipzen A.M."/>
            <person name="Meier-Kolthoff J.P."/>
            <person name="Ohm R.A."/>
            <person name="Otillar R.P."/>
            <person name="Pangilinan J.L."/>
            <person name="Peng Y."/>
            <person name="Rokas A."/>
            <person name="Rosa C.A."/>
            <person name="Scheuner C."/>
            <person name="Sibirny A.A."/>
            <person name="Slot J.C."/>
            <person name="Stielow J.B."/>
            <person name="Sun H."/>
            <person name="Kurtzman C.P."/>
            <person name="Blackwell M."/>
            <person name="Grigoriev I.V."/>
            <person name="Jeffries T.W."/>
        </authorList>
    </citation>
    <scope>NUCLEOTIDE SEQUENCE [LARGE SCALE GENOMIC DNA]</scope>
    <source>
        <strain evidence="5 6">DSM 6958</strain>
    </source>
</reference>
<evidence type="ECO:0000256" key="2">
    <source>
        <dbReference type="ARBA" id="ARBA00022603"/>
    </source>
</evidence>
<evidence type="ECO:0000313" key="5">
    <source>
        <dbReference type="EMBL" id="ODQ64955.1"/>
    </source>
</evidence>
<keyword evidence="3 5" id="KW-0808">Transferase</keyword>
<dbReference type="Gene3D" id="3.40.50.150">
    <property type="entry name" value="Vaccinia Virus protein VP39"/>
    <property type="match status" value="1"/>
</dbReference>
<dbReference type="PANTHER" id="PTHR44942">
    <property type="entry name" value="METHYLTRANSF_11 DOMAIN-CONTAINING PROTEIN"/>
    <property type="match status" value="1"/>
</dbReference>
<dbReference type="CDD" id="cd02440">
    <property type="entry name" value="AdoMet_MTases"/>
    <property type="match status" value="1"/>
</dbReference>
<evidence type="ECO:0000256" key="1">
    <source>
        <dbReference type="ARBA" id="ARBA00008361"/>
    </source>
</evidence>
<evidence type="ECO:0000256" key="3">
    <source>
        <dbReference type="ARBA" id="ARBA00022679"/>
    </source>
</evidence>
<evidence type="ECO:0000313" key="6">
    <source>
        <dbReference type="Proteomes" id="UP000095009"/>
    </source>
</evidence>
<dbReference type="SUPFAM" id="SSF53335">
    <property type="entry name" value="S-adenosyl-L-methionine-dependent methyltransferases"/>
    <property type="match status" value="1"/>
</dbReference>
<organism evidence="5 6">
    <name type="scientific">Nadsonia fulvescens var. elongata DSM 6958</name>
    <dbReference type="NCBI Taxonomy" id="857566"/>
    <lineage>
        <taxon>Eukaryota</taxon>
        <taxon>Fungi</taxon>
        <taxon>Dikarya</taxon>
        <taxon>Ascomycota</taxon>
        <taxon>Saccharomycotina</taxon>
        <taxon>Dipodascomycetes</taxon>
        <taxon>Dipodascales</taxon>
        <taxon>Dipodascales incertae sedis</taxon>
        <taxon>Nadsonia</taxon>
    </lineage>
</organism>
<dbReference type="GO" id="GO:0032259">
    <property type="term" value="P:methylation"/>
    <property type="evidence" value="ECO:0007669"/>
    <property type="project" value="UniProtKB-KW"/>
</dbReference>
<protein>
    <submittedName>
        <fullName evidence="5">S-adenosyl-L-methionine-dependent methyltransferase</fullName>
    </submittedName>
</protein>
<dbReference type="AlphaFoldDB" id="A0A1E3PHS0"/>
<dbReference type="Proteomes" id="UP000095009">
    <property type="component" value="Unassembled WGS sequence"/>
</dbReference>
<dbReference type="PANTHER" id="PTHR44942:SF4">
    <property type="entry name" value="METHYLTRANSFERASE TYPE 11 DOMAIN-CONTAINING PROTEIN"/>
    <property type="match status" value="1"/>
</dbReference>
<dbReference type="OrthoDB" id="10027013at2759"/>
<dbReference type="InterPro" id="IPR029063">
    <property type="entry name" value="SAM-dependent_MTases_sf"/>
</dbReference>
<name>A0A1E3PHS0_9ASCO</name>
<dbReference type="InterPro" id="IPR051052">
    <property type="entry name" value="Diverse_substrate_MTase"/>
</dbReference>
<gene>
    <name evidence="5" type="ORF">NADFUDRAFT_25734</name>
</gene>
<dbReference type="EMBL" id="KV454410">
    <property type="protein sequence ID" value="ODQ64955.1"/>
    <property type="molecule type" value="Genomic_DNA"/>
</dbReference>
<proteinExistence type="inferred from homology"/>
<dbReference type="Pfam" id="PF08241">
    <property type="entry name" value="Methyltransf_11"/>
    <property type="match status" value="1"/>
</dbReference>
<dbReference type="GO" id="GO:0008757">
    <property type="term" value="F:S-adenosylmethionine-dependent methyltransferase activity"/>
    <property type="evidence" value="ECO:0007669"/>
    <property type="project" value="InterPro"/>
</dbReference>
<evidence type="ECO:0000259" key="4">
    <source>
        <dbReference type="Pfam" id="PF08241"/>
    </source>
</evidence>
<keyword evidence="6" id="KW-1185">Reference proteome</keyword>
<dbReference type="STRING" id="857566.A0A1E3PHS0"/>
<feature type="domain" description="Methyltransferase type 11" evidence="4">
    <location>
        <begin position="47"/>
        <end position="131"/>
    </location>
</feature>
<comment type="similarity">
    <text evidence="1">Belongs to the methyltransferase superfamily.</text>
</comment>
<keyword evidence="2 5" id="KW-0489">Methyltransferase</keyword>
<sequence>MSVNTTSLSSFDANHSLYDQVRPGFDQRAIDSLLAHLNLSANATVVELASGTGKFTKNIINRGFNLIAVEPSAGMRETFHANYPDIPLLDGSSYNLPLETSSVDAIIIAQAFHWFADLTSLQEFARVLKPETRGKLVFIWNYEDTRNANLDEDSWQVQTTEYIWSFDGNVPQYRRTADWRAPLVHEDQTWFQLPYQEEHNKCIVKYKSVEDLWLYWKSRSYITAKDDDEIESIRVKFLNIFQKHFKPERDLDDQGNLTAYRGIHTLWLATI</sequence>
<accession>A0A1E3PHS0</accession>